<dbReference type="InterPro" id="IPR036135">
    <property type="entry name" value="MoeA_linker/N_sf"/>
</dbReference>
<proteinExistence type="inferred from homology"/>
<dbReference type="GeneID" id="70190195"/>
<comment type="catalytic activity">
    <reaction evidence="3">
        <text>molybdopterin + ATP + H(+) = adenylyl-molybdopterin + diphosphate</text>
        <dbReference type="Rhea" id="RHEA:31331"/>
        <dbReference type="ChEBI" id="CHEBI:15378"/>
        <dbReference type="ChEBI" id="CHEBI:30616"/>
        <dbReference type="ChEBI" id="CHEBI:33019"/>
        <dbReference type="ChEBI" id="CHEBI:58698"/>
        <dbReference type="ChEBI" id="CHEBI:62727"/>
    </reaction>
</comment>
<dbReference type="PANTHER" id="PTHR10192">
    <property type="entry name" value="MOLYBDOPTERIN BIOSYNTHESIS PROTEIN"/>
    <property type="match status" value="1"/>
</dbReference>
<sequence>MRTPLPYPIALERLHHAAQDAREAVEAEDVHITDCLGRVAAKDHQSPFSTPRFDSSAMDGYAVISDATKSATLENPVAFAIKKTIQAGDHEPYLLTVDPIDDMPPCVRVMTGAPFPVLDDMKDGKSFDACVKWEYTAQQPGARSDIMLITKPVPGGTNKRYAGQDIKQGDVVLSAGTAIRSTHVICLASIGITTVHVVRRPRCGIWSTGKELLTTQDVNGPYLSVATRELGADTRFLGILPDERSVLRQEIEIAPGGVSGGKYDFVREVLETLGATIVFHRLNIRPGHSVLFATFQRQTGQGLTAFFGLPGNPGAAAACFRFLVVPYMRRLMGQDIETPLSVCLEPGTARLPCARRSQKHTKCSSSTLDRFHHGILGRSAVGTMTSPTKLNPYSSVNCWIHFKTEQDSEEGTLVDCYPTTSCNITREV</sequence>
<keyword evidence="3" id="KW-0460">Magnesium</keyword>
<name>A0A9P8XVP6_9PEZI</name>
<evidence type="ECO:0000259" key="4">
    <source>
        <dbReference type="SMART" id="SM00852"/>
    </source>
</evidence>
<comment type="pathway">
    <text evidence="3">Cofactor biosynthesis; molybdopterin biosynthesis.</text>
</comment>
<dbReference type="Gene3D" id="2.170.190.11">
    <property type="entry name" value="Molybdopterin biosynthesis moea protein, domain 3"/>
    <property type="match status" value="1"/>
</dbReference>
<dbReference type="SUPFAM" id="SSF53218">
    <property type="entry name" value="Molybdenum cofactor biosynthesis proteins"/>
    <property type="match status" value="1"/>
</dbReference>
<dbReference type="Gene3D" id="2.40.340.10">
    <property type="entry name" value="MoeA, C-terminal, domain IV"/>
    <property type="match status" value="1"/>
</dbReference>
<dbReference type="GO" id="GO:0061598">
    <property type="term" value="F:molybdopterin adenylyltransferase activity"/>
    <property type="evidence" value="ECO:0007669"/>
    <property type="project" value="UniProtKB-UniRule"/>
</dbReference>
<dbReference type="SUPFAM" id="SSF63882">
    <property type="entry name" value="MoeA N-terminal region -like"/>
    <property type="match status" value="1"/>
</dbReference>
<dbReference type="Gene3D" id="3.40.980.10">
    <property type="entry name" value="MoaB/Mog-like domain"/>
    <property type="match status" value="1"/>
</dbReference>
<dbReference type="PANTHER" id="PTHR10192:SF30">
    <property type="entry name" value="MOLYBDOPTERIN ADENYLYLTRANSFERASE"/>
    <property type="match status" value="1"/>
</dbReference>
<dbReference type="InterPro" id="IPR038987">
    <property type="entry name" value="MoeA-like"/>
</dbReference>
<dbReference type="InterPro" id="IPR005110">
    <property type="entry name" value="MoeA_linker/N"/>
</dbReference>
<keyword evidence="3" id="KW-0501">Molybdenum cofactor biosynthesis</keyword>
<comment type="caution">
    <text evidence="5">The sequence shown here is derived from an EMBL/GenBank/DDBJ whole genome shotgun (WGS) entry which is preliminary data.</text>
</comment>
<dbReference type="RefSeq" id="XP_046005604.1">
    <property type="nucleotide sequence ID" value="XM_046160649.1"/>
</dbReference>
<protein>
    <recommendedName>
        <fullName evidence="2">molybdopterin adenylyltransferase</fullName>
        <ecNumber evidence="2">2.7.7.75</ecNumber>
    </recommendedName>
</protein>
<dbReference type="GO" id="GO:0061599">
    <property type="term" value="F:molybdopterin molybdotransferase activity"/>
    <property type="evidence" value="ECO:0007669"/>
    <property type="project" value="UniProtKB-UniRule"/>
</dbReference>
<dbReference type="InterPro" id="IPR001453">
    <property type="entry name" value="MoaB/Mog_dom"/>
</dbReference>
<feature type="domain" description="MoaB/Mog" evidence="4">
    <location>
        <begin position="204"/>
        <end position="330"/>
    </location>
</feature>
<evidence type="ECO:0000313" key="6">
    <source>
        <dbReference type="Proteomes" id="UP000756346"/>
    </source>
</evidence>
<dbReference type="GO" id="GO:0005524">
    <property type="term" value="F:ATP binding"/>
    <property type="evidence" value="ECO:0007669"/>
    <property type="project" value="UniProtKB-UniRule"/>
</dbReference>
<keyword evidence="3" id="KW-0479">Metal-binding</keyword>
<comment type="function">
    <text evidence="3">Catalyzes two steps in the biosynthesis of the molybdenum cofactor. In the first step, molybdopterin is adenylated. Subsequently, molybdate is inserted into adenylated molybdopterin and AMP is released.</text>
</comment>
<accession>A0A9P8XVP6</accession>
<dbReference type="Pfam" id="PF00994">
    <property type="entry name" value="MoCF_biosynth"/>
    <property type="match status" value="1"/>
</dbReference>
<keyword evidence="3" id="KW-0808">Transferase</keyword>
<dbReference type="GO" id="GO:0005829">
    <property type="term" value="C:cytosol"/>
    <property type="evidence" value="ECO:0007669"/>
    <property type="project" value="TreeGrafter"/>
</dbReference>
<dbReference type="CDD" id="cd00887">
    <property type="entry name" value="MoeA"/>
    <property type="match status" value="1"/>
</dbReference>
<dbReference type="EMBL" id="JAGTJQ010000013">
    <property type="protein sequence ID" value="KAH7014637.1"/>
    <property type="molecule type" value="Genomic_DNA"/>
</dbReference>
<dbReference type="EC" id="2.7.7.75" evidence="2"/>
<gene>
    <name evidence="5" type="ORF">B0I36DRAFT_378247</name>
</gene>
<dbReference type="SMART" id="SM00852">
    <property type="entry name" value="MoCF_biosynth"/>
    <property type="match status" value="1"/>
</dbReference>
<keyword evidence="3" id="KW-0500">Molybdenum</keyword>
<dbReference type="GO" id="GO:0006777">
    <property type="term" value="P:Mo-molybdopterin cofactor biosynthetic process"/>
    <property type="evidence" value="ECO:0007669"/>
    <property type="project" value="UniProtKB-UniRule"/>
</dbReference>
<dbReference type="OrthoDB" id="6777263at2759"/>
<dbReference type="Pfam" id="PF03453">
    <property type="entry name" value="MoeA_N"/>
    <property type="match status" value="1"/>
</dbReference>
<dbReference type="Gene3D" id="3.90.105.10">
    <property type="entry name" value="Molybdopterin biosynthesis moea protein, domain 2"/>
    <property type="match status" value="1"/>
</dbReference>
<dbReference type="Proteomes" id="UP000756346">
    <property type="component" value="Unassembled WGS sequence"/>
</dbReference>
<comment type="catalytic activity">
    <reaction evidence="3">
        <text>adenylyl-molybdopterin + molybdate = Mo-molybdopterin + AMP + H(+)</text>
        <dbReference type="Rhea" id="RHEA:35047"/>
        <dbReference type="ChEBI" id="CHEBI:15378"/>
        <dbReference type="ChEBI" id="CHEBI:36264"/>
        <dbReference type="ChEBI" id="CHEBI:62727"/>
        <dbReference type="ChEBI" id="CHEBI:71302"/>
        <dbReference type="ChEBI" id="CHEBI:456215"/>
    </reaction>
</comment>
<dbReference type="GO" id="GO:0046872">
    <property type="term" value="F:metal ion binding"/>
    <property type="evidence" value="ECO:0007669"/>
    <property type="project" value="UniProtKB-UniRule"/>
</dbReference>
<comment type="similarity">
    <text evidence="3">Belongs to the MoeA family.</text>
</comment>
<keyword evidence="6" id="KW-1185">Reference proteome</keyword>
<evidence type="ECO:0000313" key="5">
    <source>
        <dbReference type="EMBL" id="KAH7014637.1"/>
    </source>
</evidence>
<dbReference type="InterPro" id="IPR036688">
    <property type="entry name" value="MoeA_C_domain_IV_sf"/>
</dbReference>
<comment type="similarity">
    <text evidence="1">In the C-terminal section; belongs to the MoeA family.</text>
</comment>
<evidence type="ECO:0000256" key="1">
    <source>
        <dbReference type="ARBA" id="ARBA00008339"/>
    </source>
</evidence>
<dbReference type="AlphaFoldDB" id="A0A9P8XVP6"/>
<evidence type="ECO:0000256" key="3">
    <source>
        <dbReference type="RuleBase" id="RU365090"/>
    </source>
</evidence>
<dbReference type="InterPro" id="IPR036425">
    <property type="entry name" value="MoaB/Mog-like_dom_sf"/>
</dbReference>
<reference evidence="5" key="1">
    <citation type="journal article" date="2021" name="Nat. Commun.">
        <title>Genetic determinants of endophytism in the Arabidopsis root mycobiome.</title>
        <authorList>
            <person name="Mesny F."/>
            <person name="Miyauchi S."/>
            <person name="Thiergart T."/>
            <person name="Pickel B."/>
            <person name="Atanasova L."/>
            <person name="Karlsson M."/>
            <person name="Huettel B."/>
            <person name="Barry K.W."/>
            <person name="Haridas S."/>
            <person name="Chen C."/>
            <person name="Bauer D."/>
            <person name="Andreopoulos W."/>
            <person name="Pangilinan J."/>
            <person name="LaButti K."/>
            <person name="Riley R."/>
            <person name="Lipzen A."/>
            <person name="Clum A."/>
            <person name="Drula E."/>
            <person name="Henrissat B."/>
            <person name="Kohler A."/>
            <person name="Grigoriev I.V."/>
            <person name="Martin F.M."/>
            <person name="Hacquard S."/>
        </authorList>
    </citation>
    <scope>NUCLEOTIDE SEQUENCE</scope>
    <source>
        <strain evidence="5">MPI-CAGE-CH-0230</strain>
    </source>
</reference>
<organism evidence="5 6">
    <name type="scientific">Microdochium trichocladiopsis</name>
    <dbReference type="NCBI Taxonomy" id="1682393"/>
    <lineage>
        <taxon>Eukaryota</taxon>
        <taxon>Fungi</taxon>
        <taxon>Dikarya</taxon>
        <taxon>Ascomycota</taxon>
        <taxon>Pezizomycotina</taxon>
        <taxon>Sordariomycetes</taxon>
        <taxon>Xylariomycetidae</taxon>
        <taxon>Xylariales</taxon>
        <taxon>Microdochiaceae</taxon>
        <taxon>Microdochium</taxon>
    </lineage>
</organism>
<evidence type="ECO:0000256" key="2">
    <source>
        <dbReference type="ARBA" id="ARBA00012509"/>
    </source>
</evidence>
<comment type="cofactor">
    <cofactor evidence="3">
        <name>Mg(2+)</name>
        <dbReference type="ChEBI" id="CHEBI:18420"/>
    </cofactor>
</comment>